<keyword evidence="3" id="KW-1185">Reference proteome</keyword>
<dbReference type="KEGG" id="spu:115923825"/>
<dbReference type="Proteomes" id="UP000007110">
    <property type="component" value="Unassembled WGS sequence"/>
</dbReference>
<dbReference type="InterPro" id="IPR000477">
    <property type="entry name" value="RT_dom"/>
</dbReference>
<dbReference type="EnsemblMetazoa" id="XM_030985176">
    <property type="protein sequence ID" value="XP_030841036"/>
    <property type="gene ID" value="LOC115923825"/>
</dbReference>
<dbReference type="InParanoid" id="A0A7M7NU96"/>
<evidence type="ECO:0000313" key="3">
    <source>
        <dbReference type="Proteomes" id="UP000007110"/>
    </source>
</evidence>
<dbReference type="OrthoDB" id="411173at2759"/>
<protein>
    <recommendedName>
        <fullName evidence="1">Reverse transcriptase domain-containing protein</fullName>
    </recommendedName>
</protein>
<organism evidence="2 3">
    <name type="scientific">Strongylocentrotus purpuratus</name>
    <name type="common">Purple sea urchin</name>
    <dbReference type="NCBI Taxonomy" id="7668"/>
    <lineage>
        <taxon>Eukaryota</taxon>
        <taxon>Metazoa</taxon>
        <taxon>Echinodermata</taxon>
        <taxon>Eleutherozoa</taxon>
        <taxon>Echinozoa</taxon>
        <taxon>Echinoidea</taxon>
        <taxon>Euechinoidea</taxon>
        <taxon>Echinacea</taxon>
        <taxon>Camarodonta</taxon>
        <taxon>Echinidea</taxon>
        <taxon>Strongylocentrotidae</taxon>
        <taxon>Strongylocentrotus</taxon>
    </lineage>
</organism>
<dbReference type="AlphaFoldDB" id="A0A7M7NU96"/>
<reference evidence="2" key="2">
    <citation type="submission" date="2021-01" db="UniProtKB">
        <authorList>
            <consortium name="EnsemblMetazoa"/>
        </authorList>
    </citation>
    <scope>IDENTIFICATION</scope>
</reference>
<dbReference type="PANTHER" id="PTHR47510">
    <property type="entry name" value="REVERSE TRANSCRIPTASE DOMAIN-CONTAINING PROTEIN"/>
    <property type="match status" value="1"/>
</dbReference>
<feature type="domain" description="Reverse transcriptase" evidence="1">
    <location>
        <begin position="49"/>
        <end position="171"/>
    </location>
</feature>
<proteinExistence type="predicted"/>
<dbReference type="Pfam" id="PF00078">
    <property type="entry name" value="RVT_1"/>
    <property type="match status" value="1"/>
</dbReference>
<evidence type="ECO:0000259" key="1">
    <source>
        <dbReference type="Pfam" id="PF00078"/>
    </source>
</evidence>
<accession>A0A7M7NU96</accession>
<name>A0A7M7NU96_STRPU</name>
<dbReference type="PANTHER" id="PTHR47510:SF3">
    <property type="entry name" value="ENDO_EXONUCLEASE_PHOSPHATASE DOMAIN-CONTAINING PROTEIN"/>
    <property type="match status" value="1"/>
</dbReference>
<reference evidence="3" key="1">
    <citation type="submission" date="2015-02" db="EMBL/GenBank/DDBJ databases">
        <title>Genome sequencing for Strongylocentrotus purpuratus.</title>
        <authorList>
            <person name="Murali S."/>
            <person name="Liu Y."/>
            <person name="Vee V."/>
            <person name="English A."/>
            <person name="Wang M."/>
            <person name="Skinner E."/>
            <person name="Han Y."/>
            <person name="Muzny D.M."/>
            <person name="Worley K.C."/>
            <person name="Gibbs R.A."/>
        </authorList>
    </citation>
    <scope>NUCLEOTIDE SEQUENCE</scope>
</reference>
<evidence type="ECO:0000313" key="2">
    <source>
        <dbReference type="EnsemblMetazoa" id="XP_030841036"/>
    </source>
</evidence>
<dbReference type="GeneID" id="115923825"/>
<dbReference type="OMA" id="VAWKSAN"/>
<sequence length="176" mass="20534">MGPDNISGKLLRNCARELATPFRLLFQTSLDRKVVPVCWKTSTIIPVAKKSRPSELNDYRPVALTPIAMKCFERIILKSLLQPIRELIDPHQYAYQQNKSVQDATLYLTHLLYKHTEETKSYVRALFVDFSSAFNTIRPHVLVEKLKRLEVRPSLILWIVDFLQNRTQQVRVQNNE</sequence>
<dbReference type="RefSeq" id="XP_030841036.1">
    <property type="nucleotide sequence ID" value="XM_030985176.1"/>
</dbReference>